<keyword evidence="2 10" id="KW-0812">Transmembrane</keyword>
<dbReference type="InterPro" id="IPR003599">
    <property type="entry name" value="Ig_sub"/>
</dbReference>
<dbReference type="SMART" id="SM00409">
    <property type="entry name" value="IG"/>
    <property type="match status" value="3"/>
</dbReference>
<organism evidence="12 13">
    <name type="scientific">Apodemus speciosus</name>
    <name type="common">Large Japanese field mouse</name>
    <dbReference type="NCBI Taxonomy" id="105296"/>
    <lineage>
        <taxon>Eukaryota</taxon>
        <taxon>Metazoa</taxon>
        <taxon>Chordata</taxon>
        <taxon>Craniata</taxon>
        <taxon>Vertebrata</taxon>
        <taxon>Euteleostomi</taxon>
        <taxon>Mammalia</taxon>
        <taxon>Eutheria</taxon>
        <taxon>Euarchontoglires</taxon>
        <taxon>Glires</taxon>
        <taxon>Rodentia</taxon>
        <taxon>Myomorpha</taxon>
        <taxon>Muroidea</taxon>
        <taxon>Muridae</taxon>
        <taxon>Murinae</taxon>
        <taxon>Apodemus</taxon>
    </lineage>
</organism>
<evidence type="ECO:0000256" key="6">
    <source>
        <dbReference type="ARBA" id="ARBA00023157"/>
    </source>
</evidence>
<evidence type="ECO:0000313" key="13">
    <source>
        <dbReference type="Proteomes" id="UP001623349"/>
    </source>
</evidence>
<dbReference type="InterPro" id="IPR013783">
    <property type="entry name" value="Ig-like_fold"/>
</dbReference>
<accession>A0ABQ0F4K8</accession>
<feature type="domain" description="Ig-like" evidence="11">
    <location>
        <begin position="67"/>
        <end position="173"/>
    </location>
</feature>
<keyword evidence="6" id="KW-1015">Disulfide bond</keyword>
<evidence type="ECO:0000256" key="5">
    <source>
        <dbReference type="ARBA" id="ARBA00023136"/>
    </source>
</evidence>
<keyword evidence="4 10" id="KW-1133">Transmembrane helix</keyword>
<evidence type="ECO:0000256" key="3">
    <source>
        <dbReference type="ARBA" id="ARBA00022729"/>
    </source>
</evidence>
<feature type="domain" description="Ig-like" evidence="11">
    <location>
        <begin position="414"/>
        <end position="519"/>
    </location>
</feature>
<reference evidence="12 13" key="1">
    <citation type="submission" date="2024-08" db="EMBL/GenBank/DDBJ databases">
        <title>The draft genome of Apodemus speciosus.</title>
        <authorList>
            <person name="Nabeshima K."/>
            <person name="Suzuki S."/>
            <person name="Onuma M."/>
        </authorList>
    </citation>
    <scope>NUCLEOTIDE SEQUENCE [LARGE SCALE GENOMIC DNA]</scope>
    <source>
        <strain evidence="12">IB14-021</strain>
    </source>
</reference>
<evidence type="ECO:0000259" key="11">
    <source>
        <dbReference type="PROSITE" id="PS50835"/>
    </source>
</evidence>
<proteinExistence type="predicted"/>
<dbReference type="EMBL" id="BAAFST010000009">
    <property type="protein sequence ID" value="GAB1294143.1"/>
    <property type="molecule type" value="Genomic_DNA"/>
</dbReference>
<keyword evidence="5 10" id="KW-0472">Membrane</keyword>
<dbReference type="Proteomes" id="UP001623349">
    <property type="component" value="Unassembled WGS sequence"/>
</dbReference>
<dbReference type="Gene3D" id="2.60.40.10">
    <property type="entry name" value="Immunoglobulins"/>
    <property type="match status" value="3"/>
</dbReference>
<dbReference type="InterPro" id="IPR000920">
    <property type="entry name" value="Myelin_P0-rel"/>
</dbReference>
<keyword evidence="3" id="KW-0732">Signal</keyword>
<dbReference type="SMART" id="SM00406">
    <property type="entry name" value="IGv"/>
    <property type="match status" value="3"/>
</dbReference>
<keyword evidence="7" id="KW-0325">Glycoprotein</keyword>
<name>A0ABQ0F4K8_APOSI</name>
<feature type="region of interest" description="Disordered" evidence="9">
    <location>
        <begin position="575"/>
        <end position="603"/>
    </location>
</feature>
<gene>
    <name evidence="12" type="ORF">APTSU1_000937600</name>
</gene>
<evidence type="ECO:0000256" key="2">
    <source>
        <dbReference type="ARBA" id="ARBA00022692"/>
    </source>
</evidence>
<keyword evidence="8" id="KW-0393">Immunoglobulin domain</keyword>
<evidence type="ECO:0000256" key="7">
    <source>
        <dbReference type="ARBA" id="ARBA00023180"/>
    </source>
</evidence>
<dbReference type="PROSITE" id="PS50835">
    <property type="entry name" value="IG_LIKE"/>
    <property type="match status" value="3"/>
</dbReference>
<dbReference type="SMART" id="SM00408">
    <property type="entry name" value="IGc2"/>
    <property type="match status" value="2"/>
</dbReference>
<dbReference type="PANTHER" id="PTHR13869">
    <property type="entry name" value="MYELIN P0 RELATED"/>
    <property type="match status" value="1"/>
</dbReference>
<dbReference type="InterPro" id="IPR007110">
    <property type="entry name" value="Ig-like_dom"/>
</dbReference>
<feature type="transmembrane region" description="Helical" evidence="10">
    <location>
        <begin position="546"/>
        <end position="568"/>
    </location>
</feature>
<evidence type="ECO:0000256" key="9">
    <source>
        <dbReference type="SAM" id="MobiDB-lite"/>
    </source>
</evidence>
<dbReference type="InterPro" id="IPR003598">
    <property type="entry name" value="Ig_sub2"/>
</dbReference>
<sequence length="603" mass="68491">MSEYDALEEAKVERVRDGLGRNLLGQFSFSEWILWTGLQNWQLEGIMLRLLKLVVIPAILGYPQGLPDSTVSSSQLRVHVGESVLMGCVVQRTEEKHVDKVDWLFSKDKQSESEYVLYYYSNLSVPTGRFQNRSRLVGDIFRNDGSLLLQDVQMADEGIYTCEIRLKTESTVLKKSVLLGVLPEEPKELRVRVGDPIQMRCFLQSTEEKRVTKVNWMFSSRKHAEEETVLSYDFKDFQSLGRFRNRVHPTGDISRNDGSIMLQTVKESDQGVYTCSMYLGKLESRKTIVLHVIQDESQRSVSPTPRTNESQRGILDGNQLVIIVGIVCATFLLLPVLILIVKKTKWNRASVSSMASVKSLENKEKTRPELRPKHVYSSITTWEPVERGPSGESEATYMTMVKGWYYLYNHGVPPGRSMEVTVPTTLSVLNGSDTRLPCTFNSCYTVNHKQFSLNWTYQECSNCSEEMFLQFRMKIINLKLERFGDRVEFSGNPSKYDVSVTLKNVQLEDEGIYNCYITNPPDRHRGHGKIYLQVLLEVPPERDSTVAVIVGASVGGFLAVVILVLMVVKCVRRKKEQKLSTDDLKTEEEGKTDGEGNPEDGAK</sequence>
<evidence type="ECO:0000256" key="8">
    <source>
        <dbReference type="ARBA" id="ARBA00023319"/>
    </source>
</evidence>
<comment type="subcellular location">
    <subcellularLocation>
        <location evidence="1">Membrane</location>
        <topology evidence="1">Single-pass type I membrane protein</topology>
    </subcellularLocation>
</comment>
<evidence type="ECO:0000256" key="4">
    <source>
        <dbReference type="ARBA" id="ARBA00022989"/>
    </source>
</evidence>
<protein>
    <submittedName>
        <fullName evidence="12">Junctional adhesion molecule-like</fullName>
    </submittedName>
</protein>
<dbReference type="InterPro" id="IPR036179">
    <property type="entry name" value="Ig-like_dom_sf"/>
</dbReference>
<comment type="caution">
    <text evidence="12">The sequence shown here is derived from an EMBL/GenBank/DDBJ whole genome shotgun (WGS) entry which is preliminary data.</text>
</comment>
<feature type="compositionally biased region" description="Basic and acidic residues" evidence="9">
    <location>
        <begin position="577"/>
        <end position="603"/>
    </location>
</feature>
<feature type="transmembrane region" description="Helical" evidence="10">
    <location>
        <begin position="320"/>
        <end position="341"/>
    </location>
</feature>
<dbReference type="PANTHER" id="PTHR13869:SF3">
    <property type="entry name" value="SODIUM CHANNEL SUBUNIT BETA-2"/>
    <property type="match status" value="1"/>
</dbReference>
<evidence type="ECO:0000256" key="10">
    <source>
        <dbReference type="SAM" id="Phobius"/>
    </source>
</evidence>
<dbReference type="SUPFAM" id="SSF48726">
    <property type="entry name" value="Immunoglobulin"/>
    <property type="match status" value="3"/>
</dbReference>
<keyword evidence="13" id="KW-1185">Reference proteome</keyword>
<dbReference type="PRINTS" id="PR00213">
    <property type="entry name" value="MYELINP0"/>
</dbReference>
<dbReference type="InterPro" id="IPR013106">
    <property type="entry name" value="Ig_V-set"/>
</dbReference>
<dbReference type="Pfam" id="PF07686">
    <property type="entry name" value="V-set"/>
    <property type="match status" value="3"/>
</dbReference>
<evidence type="ECO:0000256" key="1">
    <source>
        <dbReference type="ARBA" id="ARBA00004479"/>
    </source>
</evidence>
<evidence type="ECO:0000313" key="12">
    <source>
        <dbReference type="EMBL" id="GAB1294143.1"/>
    </source>
</evidence>
<feature type="domain" description="Ig-like" evidence="11">
    <location>
        <begin position="183"/>
        <end position="289"/>
    </location>
</feature>